<name>A0AAN7V763_9COLE</name>
<proteinExistence type="predicted"/>
<dbReference type="AlphaFoldDB" id="A0AAN7V763"/>
<dbReference type="GO" id="GO:0003682">
    <property type="term" value="F:chromatin binding"/>
    <property type="evidence" value="ECO:0007669"/>
    <property type="project" value="InterPro"/>
</dbReference>
<protein>
    <recommendedName>
        <fullName evidence="3">Kelch domain-containing protein 3</fullName>
    </recommendedName>
</protein>
<dbReference type="GO" id="GO:0005737">
    <property type="term" value="C:cytoplasm"/>
    <property type="evidence" value="ECO:0007669"/>
    <property type="project" value="TreeGrafter"/>
</dbReference>
<organism evidence="1 2">
    <name type="scientific">Pyrocoelia pectoralis</name>
    <dbReference type="NCBI Taxonomy" id="417401"/>
    <lineage>
        <taxon>Eukaryota</taxon>
        <taxon>Metazoa</taxon>
        <taxon>Ecdysozoa</taxon>
        <taxon>Arthropoda</taxon>
        <taxon>Hexapoda</taxon>
        <taxon>Insecta</taxon>
        <taxon>Pterygota</taxon>
        <taxon>Neoptera</taxon>
        <taxon>Endopterygota</taxon>
        <taxon>Coleoptera</taxon>
        <taxon>Polyphaga</taxon>
        <taxon>Elateriformia</taxon>
        <taxon>Elateroidea</taxon>
        <taxon>Lampyridae</taxon>
        <taxon>Lampyrinae</taxon>
        <taxon>Pyrocoelia</taxon>
    </lineage>
</organism>
<sequence length="387" mass="44718">MKWITHIEGGPKRVNHAAVTVDHKIYTFGGYCTGESSSEYTSIDVHVLNTTTFRWTKHPVSDLPYFENDDIVPYKRYGHTAVVYQDKIYIWGGRNDQESCGVLFCLDTRYHCWTAPKTTGAIPPARDGHTACVWKHYMYIFGGFEEESDTFARSVHILNLHTMCWEYVHNTGIEPAVRDFHSTVCINDRMYIFGGRGTELRHSLHLREKEVYCNELWYFDLQTHTWHRPHTTGTKPIGRRSHSAFVYNGKMYIFGGYNALKFQHYNDLFEYDPITSEWTLINPQGNGPCSRRRQACIVVGNRVFLFGGTSPKPSPRGVRLNNPEEKLTDHSDMYILDFKPSLKTLCISVVRDYKLDFSTLPQSLKTEVENMLVPNKIVIYRLNNSTG</sequence>
<reference evidence="1 2" key="1">
    <citation type="journal article" date="2024" name="Insects">
        <title>An Improved Chromosome-Level Genome Assembly of the Firefly Pyrocoelia pectoralis.</title>
        <authorList>
            <person name="Fu X."/>
            <person name="Meyer-Rochow V.B."/>
            <person name="Ballantyne L."/>
            <person name="Zhu X."/>
        </authorList>
    </citation>
    <scope>NUCLEOTIDE SEQUENCE [LARGE SCALE GENOMIC DNA]</scope>
    <source>
        <strain evidence="1">XCY_ONT2</strain>
    </source>
</reference>
<dbReference type="InterPro" id="IPR052637">
    <property type="entry name" value="KLHDC3-like"/>
</dbReference>
<dbReference type="InterPro" id="IPR011498">
    <property type="entry name" value="Kelch_2"/>
</dbReference>
<evidence type="ECO:0008006" key="3">
    <source>
        <dbReference type="Google" id="ProtNLM"/>
    </source>
</evidence>
<accession>A0AAN7V763</accession>
<dbReference type="SUPFAM" id="SSF117281">
    <property type="entry name" value="Kelch motif"/>
    <property type="match status" value="1"/>
</dbReference>
<dbReference type="Pfam" id="PF07646">
    <property type="entry name" value="Kelch_2"/>
    <property type="match status" value="1"/>
</dbReference>
<evidence type="ECO:0000313" key="2">
    <source>
        <dbReference type="Proteomes" id="UP001329430"/>
    </source>
</evidence>
<dbReference type="PANTHER" id="PTHR46461:SF1">
    <property type="entry name" value="KELCH DOMAIN-CONTAINING PROTEIN 3"/>
    <property type="match status" value="1"/>
</dbReference>
<keyword evidence="2" id="KW-1185">Reference proteome</keyword>
<comment type="caution">
    <text evidence="1">The sequence shown here is derived from an EMBL/GenBank/DDBJ whole genome shotgun (WGS) entry which is preliminary data.</text>
</comment>
<dbReference type="InterPro" id="IPR015915">
    <property type="entry name" value="Kelch-typ_b-propeller"/>
</dbReference>
<dbReference type="Pfam" id="PF24681">
    <property type="entry name" value="Kelch_KLHDC2_KLHL20_DRC7"/>
    <property type="match status" value="1"/>
</dbReference>
<dbReference type="EMBL" id="JAVRBK010000005">
    <property type="protein sequence ID" value="KAK5643125.1"/>
    <property type="molecule type" value="Genomic_DNA"/>
</dbReference>
<dbReference type="Gene3D" id="2.120.10.80">
    <property type="entry name" value="Kelch-type beta propeller"/>
    <property type="match status" value="2"/>
</dbReference>
<dbReference type="Proteomes" id="UP001329430">
    <property type="component" value="Chromosome 5"/>
</dbReference>
<gene>
    <name evidence="1" type="ORF">RI129_006970</name>
</gene>
<dbReference type="PANTHER" id="PTHR46461">
    <property type="entry name" value="KELCH DOMAIN-CONTAINING PROTEIN 3"/>
    <property type="match status" value="1"/>
</dbReference>
<evidence type="ECO:0000313" key="1">
    <source>
        <dbReference type="EMBL" id="KAK5643125.1"/>
    </source>
</evidence>